<dbReference type="EMBL" id="LR590484">
    <property type="protein sequence ID" value="VTR39909.1"/>
    <property type="molecule type" value="Genomic_DNA"/>
</dbReference>
<feature type="transmembrane region" description="Helical" evidence="7">
    <location>
        <begin position="238"/>
        <end position="260"/>
    </location>
</feature>
<organism evidence="8 9">
    <name type="scientific">Sphingobacterium thalpophilum</name>
    <dbReference type="NCBI Taxonomy" id="259"/>
    <lineage>
        <taxon>Bacteria</taxon>
        <taxon>Pseudomonadati</taxon>
        <taxon>Bacteroidota</taxon>
        <taxon>Sphingobacteriia</taxon>
        <taxon>Sphingobacteriales</taxon>
        <taxon>Sphingobacteriaceae</taxon>
        <taxon>Sphingobacterium</taxon>
    </lineage>
</organism>
<reference evidence="8 9" key="1">
    <citation type="submission" date="2019-05" db="EMBL/GenBank/DDBJ databases">
        <authorList>
            <consortium name="Pathogen Informatics"/>
        </authorList>
    </citation>
    <scope>NUCLEOTIDE SEQUENCE [LARGE SCALE GENOMIC DNA]</scope>
    <source>
        <strain evidence="8 9">NCTC11429</strain>
    </source>
</reference>
<dbReference type="InterPro" id="IPR036458">
    <property type="entry name" value="Na:dicarbo_symporter_sf"/>
</dbReference>
<feature type="transmembrane region" description="Helical" evidence="7">
    <location>
        <begin position="21"/>
        <end position="46"/>
    </location>
</feature>
<protein>
    <submittedName>
        <fullName evidence="8">Aerobic C4-dicarboxylate transport protein</fullName>
    </submittedName>
</protein>
<dbReference type="Gene3D" id="1.10.3860.10">
    <property type="entry name" value="Sodium:dicarboxylate symporter"/>
    <property type="match status" value="1"/>
</dbReference>
<dbReference type="PANTHER" id="PTHR42865:SF7">
    <property type="entry name" value="PROTON_GLUTAMATE-ASPARTATE SYMPORTER"/>
    <property type="match status" value="1"/>
</dbReference>
<sequence length="429" mass="46259">MNRSELMEKKNREMKYAAKTFLHNYGSILFLLFGISLGSVIGIFFPHAVDSLKPIGDIFLNLLFVSVIPLVFFAIAASVANIEGDRVLGRIIGTMAAVFIVGIVIAGLASIIFLYLFPLSTDLPVEQSKEIIDTAKDDSWAEKIVRFLTVSEFSSLLSRQNMLAFVIFSFLVGIATRQSAAAGDLFRKFINSGNAVMGNLLVMVMRLAPIGLGAYFAYQVGTLGPQLFGFYAKPIGLYYIFGLLYFFTVFSLFAFFAYGIRGVKLYWKNNILPSLTSLSSCSSLATMPANLLAAKSIGIPDTVASVVIPLGTTLHKHGSAISCIFKIYVALLLSGQDFFNPANLIMAVGITLLVSIVAGGIPNGGYIGEMLIISVYQMPTEVIPSIMIIATLVDPLATMLNATGDTVAAMLTARLTGQKLSPHETASSE</sequence>
<keyword evidence="5 7" id="KW-1133">Transmembrane helix</keyword>
<feature type="transmembrane region" description="Helical" evidence="7">
    <location>
        <begin position="342"/>
        <end position="362"/>
    </location>
</feature>
<dbReference type="PANTHER" id="PTHR42865">
    <property type="entry name" value="PROTON/GLUTAMATE-ASPARTATE SYMPORTER"/>
    <property type="match status" value="1"/>
</dbReference>
<dbReference type="GO" id="GO:0006835">
    <property type="term" value="P:dicarboxylic acid transport"/>
    <property type="evidence" value="ECO:0007669"/>
    <property type="project" value="TreeGrafter"/>
</dbReference>
<keyword evidence="6 7" id="KW-0472">Membrane</keyword>
<evidence type="ECO:0000256" key="5">
    <source>
        <dbReference type="ARBA" id="ARBA00022989"/>
    </source>
</evidence>
<evidence type="ECO:0000256" key="1">
    <source>
        <dbReference type="ARBA" id="ARBA00004651"/>
    </source>
</evidence>
<evidence type="ECO:0000313" key="9">
    <source>
        <dbReference type="Proteomes" id="UP000308196"/>
    </source>
</evidence>
<comment type="subcellular location">
    <subcellularLocation>
        <location evidence="1">Cell membrane</location>
        <topology evidence="1">Multi-pass membrane protein</topology>
    </subcellularLocation>
</comment>
<keyword evidence="3" id="KW-1003">Cell membrane</keyword>
<dbReference type="Proteomes" id="UP000308196">
    <property type="component" value="Chromosome"/>
</dbReference>
<feature type="transmembrane region" description="Helical" evidence="7">
    <location>
        <begin position="58"/>
        <end position="79"/>
    </location>
</feature>
<accession>A0A4U9V4S9</accession>
<dbReference type="Pfam" id="PF00375">
    <property type="entry name" value="SDF"/>
    <property type="match status" value="1"/>
</dbReference>
<evidence type="ECO:0000256" key="7">
    <source>
        <dbReference type="SAM" id="Phobius"/>
    </source>
</evidence>
<dbReference type="KEGG" id="stha:NCTC11429_02255"/>
<evidence type="ECO:0000313" key="8">
    <source>
        <dbReference type="EMBL" id="VTR39909.1"/>
    </source>
</evidence>
<keyword evidence="2" id="KW-0813">Transport</keyword>
<keyword evidence="4 7" id="KW-0812">Transmembrane</keyword>
<dbReference type="STRING" id="1123265.GCA_000686625_01119"/>
<dbReference type="PRINTS" id="PR00173">
    <property type="entry name" value="EDTRNSPORT"/>
</dbReference>
<dbReference type="GO" id="GO:0015293">
    <property type="term" value="F:symporter activity"/>
    <property type="evidence" value="ECO:0007669"/>
    <property type="project" value="UniProtKB-KW"/>
</dbReference>
<evidence type="ECO:0000256" key="2">
    <source>
        <dbReference type="ARBA" id="ARBA00022448"/>
    </source>
</evidence>
<feature type="transmembrane region" description="Helical" evidence="7">
    <location>
        <begin position="382"/>
        <end position="402"/>
    </location>
</feature>
<evidence type="ECO:0000256" key="6">
    <source>
        <dbReference type="ARBA" id="ARBA00023136"/>
    </source>
</evidence>
<evidence type="ECO:0000256" key="4">
    <source>
        <dbReference type="ARBA" id="ARBA00022692"/>
    </source>
</evidence>
<feature type="transmembrane region" description="Helical" evidence="7">
    <location>
        <begin position="91"/>
        <end position="117"/>
    </location>
</feature>
<feature type="transmembrane region" description="Helical" evidence="7">
    <location>
        <begin position="196"/>
        <end position="218"/>
    </location>
</feature>
<name>A0A4U9V4S9_9SPHI</name>
<dbReference type="InterPro" id="IPR001991">
    <property type="entry name" value="Na-dicarboxylate_symporter"/>
</dbReference>
<dbReference type="SUPFAM" id="SSF118215">
    <property type="entry name" value="Proton glutamate symport protein"/>
    <property type="match status" value="1"/>
</dbReference>
<dbReference type="AlphaFoldDB" id="A0A4U9V4S9"/>
<gene>
    <name evidence="8" type="primary">dctA_2</name>
    <name evidence="8" type="ORF">NCTC11429_02255</name>
</gene>
<dbReference type="GO" id="GO:0005886">
    <property type="term" value="C:plasma membrane"/>
    <property type="evidence" value="ECO:0007669"/>
    <property type="project" value="UniProtKB-SubCell"/>
</dbReference>
<feature type="transmembrane region" description="Helical" evidence="7">
    <location>
        <begin position="156"/>
        <end position="175"/>
    </location>
</feature>
<dbReference type="RefSeq" id="WP_434414099.1">
    <property type="nucleotide sequence ID" value="NZ_JBPFQZ010000013.1"/>
</dbReference>
<evidence type="ECO:0000256" key="3">
    <source>
        <dbReference type="ARBA" id="ARBA00022475"/>
    </source>
</evidence>
<proteinExistence type="predicted"/>